<name>E1Z663_CHLVA</name>
<dbReference type="Pfam" id="PF05529">
    <property type="entry name" value="Bap31"/>
    <property type="match status" value="1"/>
</dbReference>
<accession>E1Z663</accession>
<gene>
    <name evidence="4" type="ORF">CHLNCDRAFT_56945</name>
</gene>
<dbReference type="OrthoDB" id="512663at2759"/>
<evidence type="ECO:0000313" key="4">
    <source>
        <dbReference type="EMBL" id="EFN58593.1"/>
    </source>
</evidence>
<dbReference type="GeneID" id="17358379"/>
<dbReference type="InterPro" id="IPR040463">
    <property type="entry name" value="BAP29/BAP31_N"/>
</dbReference>
<proteinExistence type="predicted"/>
<dbReference type="InParanoid" id="E1Z663"/>
<sequence>MATIWSIIAFWILPIPLVLFTLLTLPLPRNMRRGLLIFTQRVFDVPVVGAFKLLHVMLWLTAVAFLGSARQAHMIKTAGQEAVWTTPNMEISHLSKRWRSERNLWMTAFAFCAWVFLAALYREASRRLDLEARLSEMERSDFTATETREPSVSREVTSKAAAAAAASRDRTPTAGSPNKTAATAAHPAAAELVGSAAGGSSPPGGIQMQELKKTA</sequence>
<evidence type="ECO:0000256" key="2">
    <source>
        <dbReference type="SAM" id="Phobius"/>
    </source>
</evidence>
<reference evidence="4 5" key="1">
    <citation type="journal article" date="2010" name="Plant Cell">
        <title>The Chlorella variabilis NC64A genome reveals adaptation to photosymbiosis, coevolution with viruses, and cryptic sex.</title>
        <authorList>
            <person name="Blanc G."/>
            <person name="Duncan G."/>
            <person name="Agarkova I."/>
            <person name="Borodovsky M."/>
            <person name="Gurnon J."/>
            <person name="Kuo A."/>
            <person name="Lindquist E."/>
            <person name="Lucas S."/>
            <person name="Pangilinan J."/>
            <person name="Polle J."/>
            <person name="Salamov A."/>
            <person name="Terry A."/>
            <person name="Yamada T."/>
            <person name="Dunigan D.D."/>
            <person name="Grigoriev I.V."/>
            <person name="Claverie J.M."/>
            <person name="Van Etten J.L."/>
        </authorList>
    </citation>
    <scope>NUCLEOTIDE SEQUENCE [LARGE SCALE GENOMIC DNA]</scope>
    <source>
        <strain evidence="4 5">NC64A</strain>
    </source>
</reference>
<feature type="compositionally biased region" description="Low complexity" evidence="1">
    <location>
        <begin position="180"/>
        <end position="205"/>
    </location>
</feature>
<keyword evidence="2" id="KW-0812">Transmembrane</keyword>
<organism evidence="5">
    <name type="scientific">Chlorella variabilis</name>
    <name type="common">Green alga</name>
    <dbReference type="NCBI Taxonomy" id="554065"/>
    <lineage>
        <taxon>Eukaryota</taxon>
        <taxon>Viridiplantae</taxon>
        <taxon>Chlorophyta</taxon>
        <taxon>core chlorophytes</taxon>
        <taxon>Trebouxiophyceae</taxon>
        <taxon>Chlorellales</taxon>
        <taxon>Chlorellaceae</taxon>
        <taxon>Chlorella clade</taxon>
        <taxon>Chlorella</taxon>
    </lineage>
</organism>
<dbReference type="Proteomes" id="UP000008141">
    <property type="component" value="Unassembled WGS sequence"/>
</dbReference>
<evidence type="ECO:0000313" key="5">
    <source>
        <dbReference type="Proteomes" id="UP000008141"/>
    </source>
</evidence>
<keyword evidence="2" id="KW-1133">Transmembrane helix</keyword>
<feature type="region of interest" description="Disordered" evidence="1">
    <location>
        <begin position="139"/>
        <end position="215"/>
    </location>
</feature>
<feature type="transmembrane region" description="Helical" evidence="2">
    <location>
        <begin position="47"/>
        <end position="66"/>
    </location>
</feature>
<dbReference type="AlphaFoldDB" id="E1Z663"/>
<dbReference type="KEGG" id="cvr:CHLNCDRAFT_56945"/>
<feature type="transmembrane region" description="Helical" evidence="2">
    <location>
        <begin position="104"/>
        <end position="121"/>
    </location>
</feature>
<dbReference type="EMBL" id="GL433837">
    <property type="protein sequence ID" value="EFN58593.1"/>
    <property type="molecule type" value="Genomic_DNA"/>
</dbReference>
<feature type="domain" description="BAP29/BAP31 transmembrane" evidence="3">
    <location>
        <begin position="1"/>
        <end position="134"/>
    </location>
</feature>
<protein>
    <submittedName>
        <fullName evidence="4">Expressed protein</fullName>
    </submittedName>
</protein>
<evidence type="ECO:0000259" key="3">
    <source>
        <dbReference type="Pfam" id="PF05529"/>
    </source>
</evidence>
<evidence type="ECO:0000256" key="1">
    <source>
        <dbReference type="SAM" id="MobiDB-lite"/>
    </source>
</evidence>
<keyword evidence="2" id="KW-0472">Membrane</keyword>
<dbReference type="RefSeq" id="XP_005850695.1">
    <property type="nucleotide sequence ID" value="XM_005850633.1"/>
</dbReference>
<dbReference type="OMA" id="IEAHYSA"/>
<keyword evidence="5" id="KW-1185">Reference proteome</keyword>
<feature type="transmembrane region" description="Helical" evidence="2">
    <location>
        <begin position="7"/>
        <end position="27"/>
    </location>
</feature>
<feature type="compositionally biased region" description="Basic and acidic residues" evidence="1">
    <location>
        <begin position="139"/>
        <end position="152"/>
    </location>
</feature>